<reference evidence="13 14" key="1">
    <citation type="submission" date="2019-02" db="EMBL/GenBank/DDBJ databases">
        <title>Pedobacter sp. nov., a novel speices isolated from soil of pinguins habitat in Antarcitica.</title>
        <authorList>
            <person name="He R.-H."/>
        </authorList>
    </citation>
    <scope>NUCLEOTIDE SEQUENCE [LARGE SCALE GENOMIC DNA]</scope>
    <source>
        <strain evidence="13 14">E01020</strain>
    </source>
</reference>
<organism evidence="13 14">
    <name type="scientific">Pedobacter changchengzhani</name>
    <dbReference type="NCBI Taxonomy" id="2529274"/>
    <lineage>
        <taxon>Bacteria</taxon>
        <taxon>Pseudomonadati</taxon>
        <taxon>Bacteroidota</taxon>
        <taxon>Sphingobacteriia</taxon>
        <taxon>Sphingobacteriales</taxon>
        <taxon>Sphingobacteriaceae</taxon>
        <taxon>Pedobacter</taxon>
    </lineage>
</organism>
<sequence>MNISTTDLIVFLVYMFGTLIFGCSFYFRNKSSNTFTSGDGNMPAWVVGMSIFATFVSSISFLALPGSAYAKNWNGFVFSLSIPIAAYLAVKFFVPLYREVNSPSAYTFLEKRFGPWARIYASLCYMLTQVARMGSIMFLLALPINALFGWNIYLIIIVTGACVLLYSMLGGITAVIWTDAIQGIVLIAGALICAIILLYSMPEGPMQTYQIAKQYDKLSLGGFNLDFSKSTFWVILIYGLFINVQNFGIDQSYVQRYMTTGSLKKAKFSTWFGSLLYIPVSMLFFIIGTALFAYYHVYPDLLPATLKASGMGDRVFPYFIAHGLPKGVTGLLIAAIFAAGMSSISTSLNSSATVILTDYYERYFQKNASNKKSMRVLYLSTFTMGILGVLAALAMTQVKNALDAWWGLSSVFSGGMLGLFLLGYFSKKVKNVDAAIGVSLGCLAICWVSLSPVYFTNGIWISFKSTLNTNLAIVIGTIIIFLTGFLSYSIFNRQK</sequence>
<dbReference type="InterPro" id="IPR001734">
    <property type="entry name" value="Na/solute_symporter"/>
</dbReference>
<feature type="transmembrane region" description="Helical" evidence="12">
    <location>
        <begin position="470"/>
        <end position="491"/>
    </location>
</feature>
<dbReference type="GO" id="GO:0005886">
    <property type="term" value="C:plasma membrane"/>
    <property type="evidence" value="ECO:0007669"/>
    <property type="project" value="UniProtKB-SubCell"/>
</dbReference>
<evidence type="ECO:0000313" key="13">
    <source>
        <dbReference type="EMBL" id="TDG35364.1"/>
    </source>
</evidence>
<evidence type="ECO:0000256" key="4">
    <source>
        <dbReference type="ARBA" id="ARBA00022475"/>
    </source>
</evidence>
<name>A0A4R5MIH5_9SPHI</name>
<dbReference type="GO" id="GO:0006814">
    <property type="term" value="P:sodium ion transport"/>
    <property type="evidence" value="ECO:0007669"/>
    <property type="project" value="UniProtKB-KW"/>
</dbReference>
<accession>A0A4R5MIH5</accession>
<proteinExistence type="inferred from homology"/>
<evidence type="ECO:0000256" key="11">
    <source>
        <dbReference type="RuleBase" id="RU362091"/>
    </source>
</evidence>
<dbReference type="CDD" id="cd11495">
    <property type="entry name" value="SLC5sbd_NIS-like_u3"/>
    <property type="match status" value="1"/>
</dbReference>
<keyword evidence="14" id="KW-1185">Reference proteome</keyword>
<dbReference type="PANTHER" id="PTHR42985:SF32">
    <property type="entry name" value="SODIUM IODIDE SYMPORTER"/>
    <property type="match status" value="1"/>
</dbReference>
<evidence type="ECO:0000256" key="9">
    <source>
        <dbReference type="ARBA" id="ARBA00023136"/>
    </source>
</evidence>
<keyword evidence="7" id="KW-0915">Sodium</keyword>
<evidence type="ECO:0000256" key="1">
    <source>
        <dbReference type="ARBA" id="ARBA00004651"/>
    </source>
</evidence>
<feature type="transmembrane region" description="Helical" evidence="12">
    <location>
        <begin position="404"/>
        <end position="425"/>
    </location>
</feature>
<dbReference type="Proteomes" id="UP000295668">
    <property type="component" value="Unassembled WGS sequence"/>
</dbReference>
<keyword evidence="5 12" id="KW-0812">Transmembrane</keyword>
<evidence type="ECO:0000256" key="6">
    <source>
        <dbReference type="ARBA" id="ARBA00022989"/>
    </source>
</evidence>
<dbReference type="OrthoDB" id="9803597at2"/>
<dbReference type="AlphaFoldDB" id="A0A4R5MIH5"/>
<evidence type="ECO:0000313" key="14">
    <source>
        <dbReference type="Proteomes" id="UP000295668"/>
    </source>
</evidence>
<dbReference type="Pfam" id="PF00474">
    <property type="entry name" value="SSF"/>
    <property type="match status" value="1"/>
</dbReference>
<evidence type="ECO:0000256" key="5">
    <source>
        <dbReference type="ARBA" id="ARBA00022692"/>
    </source>
</evidence>
<keyword evidence="6 12" id="KW-1133">Transmembrane helix</keyword>
<evidence type="ECO:0000256" key="8">
    <source>
        <dbReference type="ARBA" id="ARBA00023065"/>
    </source>
</evidence>
<comment type="caution">
    <text evidence="13">The sequence shown here is derived from an EMBL/GenBank/DDBJ whole genome shotgun (WGS) entry which is preliminary data.</text>
</comment>
<evidence type="ECO:0000256" key="10">
    <source>
        <dbReference type="ARBA" id="ARBA00023201"/>
    </source>
</evidence>
<protein>
    <submittedName>
        <fullName evidence="13">Sodium:solute symporter</fullName>
    </submittedName>
</protein>
<dbReference type="PANTHER" id="PTHR42985">
    <property type="entry name" value="SODIUM-COUPLED MONOCARBOXYLATE TRANSPORTER"/>
    <property type="match status" value="1"/>
</dbReference>
<feature type="transmembrane region" description="Helical" evidence="12">
    <location>
        <begin position="150"/>
        <end position="177"/>
    </location>
</feature>
<dbReference type="GO" id="GO:0015293">
    <property type="term" value="F:symporter activity"/>
    <property type="evidence" value="ECO:0007669"/>
    <property type="project" value="TreeGrafter"/>
</dbReference>
<dbReference type="InterPro" id="IPR051163">
    <property type="entry name" value="Sodium:Solute_Symporter_SSF"/>
</dbReference>
<dbReference type="EMBL" id="SJCY01000010">
    <property type="protein sequence ID" value="TDG35364.1"/>
    <property type="molecule type" value="Genomic_DNA"/>
</dbReference>
<keyword evidence="3" id="KW-0813">Transport</keyword>
<keyword evidence="8" id="KW-0406">Ion transport</keyword>
<dbReference type="NCBIfam" id="TIGR00813">
    <property type="entry name" value="sss"/>
    <property type="match status" value="1"/>
</dbReference>
<feature type="transmembrane region" description="Helical" evidence="12">
    <location>
        <begin position="230"/>
        <end position="249"/>
    </location>
</feature>
<evidence type="ECO:0000256" key="2">
    <source>
        <dbReference type="ARBA" id="ARBA00006434"/>
    </source>
</evidence>
<feature type="transmembrane region" description="Helical" evidence="12">
    <location>
        <begin position="184"/>
        <end position="201"/>
    </location>
</feature>
<feature type="transmembrane region" description="Helical" evidence="12">
    <location>
        <begin position="376"/>
        <end position="398"/>
    </location>
</feature>
<feature type="transmembrane region" description="Helical" evidence="12">
    <location>
        <begin position="6"/>
        <end position="27"/>
    </location>
</feature>
<keyword evidence="4" id="KW-1003">Cell membrane</keyword>
<gene>
    <name evidence="13" type="ORF">EZJ43_13760</name>
</gene>
<comment type="subcellular location">
    <subcellularLocation>
        <location evidence="1">Cell membrane</location>
        <topology evidence="1">Multi-pass membrane protein</topology>
    </subcellularLocation>
</comment>
<feature type="transmembrane region" description="Helical" evidence="12">
    <location>
        <begin position="270"/>
        <end position="295"/>
    </location>
</feature>
<feature type="transmembrane region" description="Helical" evidence="12">
    <location>
        <begin position="119"/>
        <end position="144"/>
    </location>
</feature>
<evidence type="ECO:0000256" key="12">
    <source>
        <dbReference type="SAM" id="Phobius"/>
    </source>
</evidence>
<evidence type="ECO:0000256" key="3">
    <source>
        <dbReference type="ARBA" id="ARBA00022448"/>
    </source>
</evidence>
<feature type="transmembrane region" description="Helical" evidence="12">
    <location>
        <begin position="432"/>
        <end position="450"/>
    </location>
</feature>
<feature type="transmembrane region" description="Helical" evidence="12">
    <location>
        <begin position="76"/>
        <end position="98"/>
    </location>
</feature>
<comment type="similarity">
    <text evidence="2 11">Belongs to the sodium:solute symporter (SSF) (TC 2.A.21) family.</text>
</comment>
<keyword evidence="9 12" id="KW-0472">Membrane</keyword>
<keyword evidence="10" id="KW-0739">Sodium transport</keyword>
<feature type="transmembrane region" description="Helical" evidence="12">
    <location>
        <begin position="43"/>
        <end position="64"/>
    </location>
</feature>
<dbReference type="InterPro" id="IPR038377">
    <property type="entry name" value="Na/Glc_symporter_sf"/>
</dbReference>
<dbReference type="RefSeq" id="WP_133263294.1">
    <property type="nucleotide sequence ID" value="NZ_SJCY01000010.1"/>
</dbReference>
<evidence type="ECO:0000256" key="7">
    <source>
        <dbReference type="ARBA" id="ARBA00023053"/>
    </source>
</evidence>
<dbReference type="Gene3D" id="1.20.1730.10">
    <property type="entry name" value="Sodium/glucose cotransporter"/>
    <property type="match status" value="1"/>
</dbReference>
<dbReference type="PROSITE" id="PS50283">
    <property type="entry name" value="NA_SOLUT_SYMP_3"/>
    <property type="match status" value="1"/>
</dbReference>